<accession>B7KLU8</accession>
<evidence type="ECO:0000313" key="2">
    <source>
        <dbReference type="Proteomes" id="UP000002384"/>
    </source>
</evidence>
<keyword evidence="2" id="KW-1185">Reference proteome</keyword>
<evidence type="ECO:0000313" key="1">
    <source>
        <dbReference type="EMBL" id="ACK73770.1"/>
    </source>
</evidence>
<name>B7KLU8_GLOC7</name>
<keyword evidence="1" id="KW-0614">Plasmid</keyword>
<dbReference type="Proteomes" id="UP000002384">
    <property type="component" value="Plasmid pP742401"/>
</dbReference>
<dbReference type="OrthoDB" id="426259at2"/>
<proteinExistence type="predicted"/>
<dbReference type="AlphaFoldDB" id="B7KLU8"/>
<gene>
    <name evidence="1" type="ordered locus">PCC7424_5705</name>
</gene>
<protein>
    <submittedName>
        <fullName evidence="1">Uncharacterized protein</fullName>
    </submittedName>
</protein>
<dbReference type="RefSeq" id="WP_012599672.1">
    <property type="nucleotide sequence ID" value="NC_011738.1"/>
</dbReference>
<sequence length="152" mass="17434">MDITSSTKQLVSQVQLLKSKYSDLCSISFIDFYCQCREGSDYLFGSSIGKQIRLVDILQWFLQCVDHQKPIPLIELMWKDIAGPTLGAYQQDERIERGLLKAFISQELKEAVQTWDLQRTEDGGVNLILRNLLNDIDKLESQSTIFQDKVKG</sequence>
<reference evidence="2" key="1">
    <citation type="journal article" date="2011" name="MBio">
        <title>Novel metabolic attributes of the genus Cyanothece, comprising a group of unicellular nitrogen-fixing Cyanobacteria.</title>
        <authorList>
            <person name="Bandyopadhyay A."/>
            <person name="Elvitigala T."/>
            <person name="Welsh E."/>
            <person name="Stockel J."/>
            <person name="Liberton M."/>
            <person name="Min H."/>
            <person name="Sherman L.A."/>
            <person name="Pakrasi H.B."/>
        </authorList>
    </citation>
    <scope>NUCLEOTIDE SEQUENCE [LARGE SCALE GENOMIC DNA]</scope>
    <source>
        <strain evidence="2">PCC 7424</strain>
        <plasmid evidence="2">pP742401</plasmid>
    </source>
</reference>
<dbReference type="KEGG" id="cyc:PCC7424_5705"/>
<dbReference type="eggNOG" id="ENOG5034054">
    <property type="taxonomic scope" value="Bacteria"/>
</dbReference>
<geneLocation type="plasmid" evidence="1 2">
    <name>pP742401</name>
</geneLocation>
<dbReference type="EMBL" id="CP001292">
    <property type="protein sequence ID" value="ACK73770.1"/>
    <property type="molecule type" value="Genomic_DNA"/>
</dbReference>
<dbReference type="HOGENOM" id="CLU_1719312_0_0_3"/>
<organism evidence="1 2">
    <name type="scientific">Gloeothece citriformis (strain PCC 7424)</name>
    <name type="common">Cyanothece sp. (strain PCC 7424)</name>
    <dbReference type="NCBI Taxonomy" id="65393"/>
    <lineage>
        <taxon>Bacteria</taxon>
        <taxon>Bacillati</taxon>
        <taxon>Cyanobacteriota</taxon>
        <taxon>Cyanophyceae</taxon>
        <taxon>Oscillatoriophycideae</taxon>
        <taxon>Chroococcales</taxon>
        <taxon>Aphanothecaceae</taxon>
        <taxon>Gloeothece</taxon>
        <taxon>Gloeothece citriformis</taxon>
    </lineage>
</organism>